<sequence length="381" mass="42509">MRRNTYLLTALLSAGLMACHNEPAFKVEGTVSGAADKMLYLEHTSLEGIVKVDSVKLDESGTFHFSGARPDSPDFYRLRLDNQVINFSVDSTETVTVKADNSGFATAYQVEGSENNQKIKELVLLQANLQEQVNKLGQSGLPAGVAQDSLFSLVNAYKDQVKRNYIFAAPNKAYAYFALFQQLNGYMIFDPLTSKEDVKCFAAVATSLNNLYPHADRSRNLYNMVIKGMKNTRTPQVKDVTLPADKIQEASIIDIELKDLNGKTHRLTDLKGKVVLIDFTAYSSAASGVRNLALRELYNKYASQGLVIYQISLDADEHFWKTAADNLPWICVRDPQGPYSTYLSLYGVTQLPTAFLVNRNNELSLRVEEKTNMEEAIKNLL</sequence>
<feature type="domain" description="DUF4369" evidence="2">
    <location>
        <begin position="25"/>
        <end position="118"/>
    </location>
</feature>
<organism evidence="4 6">
    <name type="scientific">Phocaeicola plebeius</name>
    <dbReference type="NCBI Taxonomy" id="310297"/>
    <lineage>
        <taxon>Bacteria</taxon>
        <taxon>Pseudomonadati</taxon>
        <taxon>Bacteroidota</taxon>
        <taxon>Bacteroidia</taxon>
        <taxon>Bacteroidales</taxon>
        <taxon>Bacteroidaceae</taxon>
        <taxon>Phocaeicola</taxon>
    </lineage>
</organism>
<dbReference type="EMBL" id="QSQT01000002">
    <property type="protein sequence ID" value="RGK58016.1"/>
    <property type="molecule type" value="Genomic_DNA"/>
</dbReference>
<dbReference type="EMBL" id="MNQR01000012">
    <property type="protein sequence ID" value="OKZ11560.1"/>
    <property type="molecule type" value="Genomic_DNA"/>
</dbReference>
<reference evidence="3 5" key="1">
    <citation type="journal article" date="2016" name="Nat. Biotechnol.">
        <title>Measurement of bacterial replication rates in microbial communities.</title>
        <authorList>
            <person name="Brown C.T."/>
            <person name="Olm M.R."/>
            <person name="Thomas B.C."/>
            <person name="Banfield J.F."/>
        </authorList>
    </citation>
    <scope>NUCLEOTIDE SEQUENCE [LARGE SCALE GENOMIC DNA]</scope>
    <source>
        <strain evidence="3">45_130</strain>
    </source>
</reference>
<dbReference type="InterPro" id="IPR000866">
    <property type="entry name" value="AhpC/TSA"/>
</dbReference>
<gene>
    <name evidence="3" type="ORF">BHV76_03510</name>
    <name evidence="4" type="ORF">DXD04_01790</name>
</gene>
<dbReference type="Proteomes" id="UP000186685">
    <property type="component" value="Unassembled WGS sequence"/>
</dbReference>
<dbReference type="PANTHER" id="PTHR42852">
    <property type="entry name" value="THIOL:DISULFIDE INTERCHANGE PROTEIN DSBE"/>
    <property type="match status" value="1"/>
</dbReference>
<reference evidence="4 6" key="2">
    <citation type="submission" date="2018-08" db="EMBL/GenBank/DDBJ databases">
        <title>A genome reference for cultivated species of the human gut microbiota.</title>
        <authorList>
            <person name="Zou Y."/>
            <person name="Xue W."/>
            <person name="Luo G."/>
        </authorList>
    </citation>
    <scope>NUCLEOTIDE SEQUENCE [LARGE SCALE GENOMIC DNA]</scope>
    <source>
        <strain evidence="4 6">TF10-3AC</strain>
    </source>
</reference>
<feature type="domain" description="Alkyl hydroperoxide reductase subunit C/ Thiol specific antioxidant" evidence="1">
    <location>
        <begin position="252"/>
        <end position="363"/>
    </location>
</feature>
<proteinExistence type="predicted"/>
<dbReference type="PROSITE" id="PS51257">
    <property type="entry name" value="PROKAR_LIPOPROTEIN"/>
    <property type="match status" value="1"/>
</dbReference>
<dbReference type="InterPro" id="IPR050553">
    <property type="entry name" value="Thioredoxin_ResA/DsbE_sf"/>
</dbReference>
<dbReference type="InterPro" id="IPR025380">
    <property type="entry name" value="DUF4369"/>
</dbReference>
<dbReference type="Gene3D" id="3.40.30.10">
    <property type="entry name" value="Glutaredoxin"/>
    <property type="match status" value="1"/>
</dbReference>
<evidence type="ECO:0000259" key="2">
    <source>
        <dbReference type="Pfam" id="PF14289"/>
    </source>
</evidence>
<dbReference type="Pfam" id="PF14289">
    <property type="entry name" value="DUF4369"/>
    <property type="match status" value="1"/>
</dbReference>
<dbReference type="InterPro" id="IPR036249">
    <property type="entry name" value="Thioredoxin-like_sf"/>
</dbReference>
<comment type="caution">
    <text evidence="4">The sequence shown here is derived from an EMBL/GenBank/DDBJ whole genome shotgun (WGS) entry which is preliminary data.</text>
</comment>
<dbReference type="Proteomes" id="UP000260862">
    <property type="component" value="Unassembled WGS sequence"/>
</dbReference>
<dbReference type="CDD" id="cd02966">
    <property type="entry name" value="TlpA_like_family"/>
    <property type="match status" value="1"/>
</dbReference>
<protein>
    <submittedName>
        <fullName evidence="4">AhpC/TSA family protein</fullName>
    </submittedName>
    <submittedName>
        <fullName evidence="3">Peroxiredoxin</fullName>
    </submittedName>
</protein>
<dbReference type="Pfam" id="PF00578">
    <property type="entry name" value="AhpC-TSA"/>
    <property type="match status" value="1"/>
</dbReference>
<dbReference type="SUPFAM" id="SSF52833">
    <property type="entry name" value="Thioredoxin-like"/>
    <property type="match status" value="1"/>
</dbReference>
<keyword evidence="6" id="KW-1185">Reference proteome</keyword>
<dbReference type="PANTHER" id="PTHR42852:SF13">
    <property type="entry name" value="PROTEIN DIPZ"/>
    <property type="match status" value="1"/>
</dbReference>
<evidence type="ECO:0000313" key="4">
    <source>
        <dbReference type="EMBL" id="RGK58016.1"/>
    </source>
</evidence>
<evidence type="ECO:0000259" key="1">
    <source>
        <dbReference type="Pfam" id="PF00578"/>
    </source>
</evidence>
<dbReference type="AlphaFoldDB" id="A0A1Q6GK31"/>
<accession>A0A1Q6GK31</accession>
<evidence type="ECO:0000313" key="6">
    <source>
        <dbReference type="Proteomes" id="UP000260862"/>
    </source>
</evidence>
<dbReference type="RefSeq" id="WP_117670340.1">
    <property type="nucleotide sequence ID" value="NZ_CABOGR010000002.1"/>
</dbReference>
<evidence type="ECO:0000313" key="5">
    <source>
        <dbReference type="Proteomes" id="UP000186685"/>
    </source>
</evidence>
<evidence type="ECO:0000313" key="3">
    <source>
        <dbReference type="EMBL" id="OKZ11560.1"/>
    </source>
</evidence>
<name>A0A1Q6GK31_9BACT</name>